<evidence type="ECO:0000259" key="2">
    <source>
        <dbReference type="Pfam" id="PF00561"/>
    </source>
</evidence>
<dbReference type="SUPFAM" id="SSF53474">
    <property type="entry name" value="alpha/beta-Hydrolases"/>
    <property type="match status" value="1"/>
</dbReference>
<dbReference type="PANTHER" id="PTHR45763:SF8">
    <property type="entry name" value="ALPHA_BETA-HYDROLASES SUPERFAMILY PROTEIN"/>
    <property type="match status" value="1"/>
</dbReference>
<dbReference type="Pfam" id="PF00561">
    <property type="entry name" value="Abhydrolase_1"/>
    <property type="match status" value="1"/>
</dbReference>
<dbReference type="Proteomes" id="UP000775213">
    <property type="component" value="Unassembled WGS sequence"/>
</dbReference>
<dbReference type="PANTHER" id="PTHR45763">
    <property type="entry name" value="HYDROLASE, ALPHA/BETA FOLD FAMILY PROTEIN, EXPRESSED-RELATED"/>
    <property type="match status" value="1"/>
</dbReference>
<protein>
    <recommendedName>
        <fullName evidence="2">AB hydrolase-1 domain-containing protein</fullName>
    </recommendedName>
</protein>
<feature type="region of interest" description="Disordered" evidence="1">
    <location>
        <begin position="509"/>
        <end position="538"/>
    </location>
</feature>
<gene>
    <name evidence="3" type="ORF">IEQ34_002331</name>
</gene>
<evidence type="ECO:0000256" key="1">
    <source>
        <dbReference type="SAM" id="MobiDB-lite"/>
    </source>
</evidence>
<keyword evidence="4" id="KW-1185">Reference proteome</keyword>
<dbReference type="InterPro" id="IPR029058">
    <property type="entry name" value="AB_hydrolase_fold"/>
</dbReference>
<evidence type="ECO:0000313" key="3">
    <source>
        <dbReference type="EMBL" id="KAH0469099.1"/>
    </source>
</evidence>
<proteinExistence type="predicted"/>
<dbReference type="EMBL" id="JAGFBR010000003">
    <property type="protein sequence ID" value="KAH0469099.1"/>
    <property type="molecule type" value="Genomic_DNA"/>
</dbReference>
<feature type="domain" description="AB hydrolase-1" evidence="2">
    <location>
        <begin position="208"/>
        <end position="481"/>
    </location>
</feature>
<feature type="compositionally biased region" description="Polar residues" evidence="1">
    <location>
        <begin position="527"/>
        <end position="538"/>
    </location>
</feature>
<evidence type="ECO:0000313" key="4">
    <source>
        <dbReference type="Proteomes" id="UP000775213"/>
    </source>
</evidence>
<dbReference type="Gene3D" id="3.40.50.1820">
    <property type="entry name" value="alpha/beta hydrolase"/>
    <property type="match status" value="1"/>
</dbReference>
<reference evidence="3 4" key="1">
    <citation type="journal article" date="2021" name="Hortic Res">
        <title>Chromosome-scale assembly of the Dendrobium chrysotoxum genome enhances the understanding of orchid evolution.</title>
        <authorList>
            <person name="Zhang Y."/>
            <person name="Zhang G.Q."/>
            <person name="Zhang D."/>
            <person name="Liu X.D."/>
            <person name="Xu X.Y."/>
            <person name="Sun W.H."/>
            <person name="Yu X."/>
            <person name="Zhu X."/>
            <person name="Wang Z.W."/>
            <person name="Zhao X."/>
            <person name="Zhong W.Y."/>
            <person name="Chen H."/>
            <person name="Yin W.L."/>
            <person name="Huang T."/>
            <person name="Niu S.C."/>
            <person name="Liu Z.J."/>
        </authorList>
    </citation>
    <scope>NUCLEOTIDE SEQUENCE [LARGE SCALE GENOMIC DNA]</scope>
    <source>
        <strain evidence="3">Lindl</strain>
    </source>
</reference>
<name>A0AAV7HMV9_DENCH</name>
<dbReference type="InterPro" id="IPR000073">
    <property type="entry name" value="AB_hydrolase_1"/>
</dbReference>
<sequence>MSLVGEGSMTWQEELASLVGESGVQYSAIGGEAEGNAADLNGSVVGEGYYRHEDGIVPEESMKDQLKGFLKASVEMMQDFGRGCRDILQQSLTGVEDSYVARRLRGPWGVVSRRLGFLNDYLPEDRDPIHSWLVIICVFLVALPALNVNSGHIVQVQLTKKLYIHPPSASLIQLPDGRVMAYQEQGVSVERARFTMISPHSFLSSRLAGIPGIKESLLKDFGVRFITYDLPGFGESAPHPCRNLNSSAHDMLQLANALGIMDKFWVLGYSGGGMHALAAVRYIPDRIAGVAMFAPITNPYDSRMTKEEKNKIWEKWTAKRKFMFIVAKRFPSLLPYFYRQSFLSGMQGQLEKWLSLSLGKKDKALTDGHIFQEFWERDVAESIRQNDPKPFVEEAVLQVSNWGFSLADLQARKKHEGKNLLLWLKSIYTQEDGEWTGFLGPIHIWQGMDDRVVPPYMTEFSRRLIPGATVHRLPAEGHFSYYCFCDDCHKQIFSTLFGIPQGPLAAISDNDLPSPSSEELFEDDLTSENSSQNLDSQV</sequence>
<dbReference type="AlphaFoldDB" id="A0AAV7HMV9"/>
<organism evidence="3 4">
    <name type="scientific">Dendrobium chrysotoxum</name>
    <name type="common">Orchid</name>
    <dbReference type="NCBI Taxonomy" id="161865"/>
    <lineage>
        <taxon>Eukaryota</taxon>
        <taxon>Viridiplantae</taxon>
        <taxon>Streptophyta</taxon>
        <taxon>Embryophyta</taxon>
        <taxon>Tracheophyta</taxon>
        <taxon>Spermatophyta</taxon>
        <taxon>Magnoliopsida</taxon>
        <taxon>Liliopsida</taxon>
        <taxon>Asparagales</taxon>
        <taxon>Orchidaceae</taxon>
        <taxon>Epidendroideae</taxon>
        <taxon>Malaxideae</taxon>
        <taxon>Dendrobiinae</taxon>
        <taxon>Dendrobium</taxon>
    </lineage>
</organism>
<comment type="caution">
    <text evidence="3">The sequence shown here is derived from an EMBL/GenBank/DDBJ whole genome shotgun (WGS) entry which is preliminary data.</text>
</comment>
<accession>A0AAV7HMV9</accession>